<keyword evidence="5" id="KW-1185">Reference proteome</keyword>
<comment type="function">
    <text evidence="3">Catalyzes the condensation of pantoate with beta-alanine in an ATP-dependent reaction via a pantoyl-adenylate intermediate.</text>
</comment>
<dbReference type="EMBL" id="JBHSNW010000001">
    <property type="protein sequence ID" value="MFC5814010.1"/>
    <property type="molecule type" value="Genomic_DNA"/>
</dbReference>
<comment type="pathway">
    <text evidence="3">Cofactor biosynthesis; (R)-pantothenate biosynthesis; (R)-pantothenate from (R)-pantoate and beta-alanine: step 1/1.</text>
</comment>
<dbReference type="HAMAP" id="MF_00158">
    <property type="entry name" value="PanC"/>
    <property type="match status" value="1"/>
</dbReference>
<dbReference type="Proteomes" id="UP001596096">
    <property type="component" value="Unassembled WGS sequence"/>
</dbReference>
<reference evidence="5" key="1">
    <citation type="journal article" date="2019" name="Int. J. Syst. Evol. Microbiol.">
        <title>The Global Catalogue of Microorganisms (GCM) 10K type strain sequencing project: providing services to taxonomists for standard genome sequencing and annotation.</title>
        <authorList>
            <consortium name="The Broad Institute Genomics Platform"/>
            <consortium name="The Broad Institute Genome Sequencing Center for Infectious Disease"/>
            <person name="Wu L."/>
            <person name="Ma J."/>
        </authorList>
    </citation>
    <scope>NUCLEOTIDE SEQUENCE [LARGE SCALE GENOMIC DNA]</scope>
    <source>
        <strain evidence="5">CGMCC 4.7106</strain>
    </source>
</reference>
<sequence>MDLILARNRTDLIKARGGGTLALVPTMGALHEGHRSLIRLARDRADQVVVSVFVNPLQFGPGEDYSRYPRTFDADLAACREEGVDVVFAPAAGDMYLPDRQVSVCAGEMGRIVEGASRPGHFDGMLTVVLKLFNLVRPDVAVFGQKDAQQLSMIRRMVADLDVPVEVVGAPTVREPDGLALSSRNRYLSAGERRVALSLSRALRAGAGEPTPARVRAAASKVLAEAPPELELDYLVLVDPATFTEVSDPYEGEAVLAVAAKVGTTRLIDNMVVRLGR</sequence>
<keyword evidence="3" id="KW-0566">Pantothenate biosynthesis</keyword>
<feature type="binding site" evidence="3">
    <location>
        <begin position="181"/>
        <end position="184"/>
    </location>
    <ligand>
        <name>ATP</name>
        <dbReference type="ChEBI" id="CHEBI:30616"/>
    </ligand>
</feature>
<dbReference type="PANTHER" id="PTHR21299:SF1">
    <property type="entry name" value="PANTOATE--BETA-ALANINE LIGASE"/>
    <property type="match status" value="1"/>
</dbReference>
<evidence type="ECO:0000256" key="1">
    <source>
        <dbReference type="ARBA" id="ARBA00022741"/>
    </source>
</evidence>
<evidence type="ECO:0000313" key="5">
    <source>
        <dbReference type="Proteomes" id="UP001596096"/>
    </source>
</evidence>
<feature type="active site" description="Proton donor" evidence="3">
    <location>
        <position position="34"/>
    </location>
</feature>
<keyword evidence="1 3" id="KW-0547">Nucleotide-binding</keyword>
<comment type="caution">
    <text evidence="4">The sequence shown here is derived from an EMBL/GenBank/DDBJ whole genome shotgun (WGS) entry which is preliminary data.</text>
</comment>
<feature type="binding site" evidence="3">
    <location>
        <position position="173"/>
    </location>
    <ligand>
        <name>ATP</name>
        <dbReference type="ChEBI" id="CHEBI:30616"/>
    </ligand>
</feature>
<comment type="similarity">
    <text evidence="3">Belongs to the pantothenate synthetase family.</text>
</comment>
<comment type="miscellaneous">
    <text evidence="3">The reaction proceeds by a bi uni uni bi ping pong mechanism.</text>
</comment>
<feature type="binding site" evidence="3">
    <location>
        <position position="150"/>
    </location>
    <ligand>
        <name>(R)-pantoate</name>
        <dbReference type="ChEBI" id="CHEBI:15980"/>
    </ligand>
</feature>
<protein>
    <recommendedName>
        <fullName evidence="3">Pantothenate synthetase</fullName>
        <shortName evidence="3">PS</shortName>
        <ecNumber evidence="3">6.3.2.1</ecNumber>
    </recommendedName>
    <alternativeName>
        <fullName evidence="3">Pantoate--beta-alanine ligase</fullName>
    </alternativeName>
    <alternativeName>
        <fullName evidence="3">Pantoate-activating enzyme</fullName>
    </alternativeName>
</protein>
<feature type="binding site" evidence="3">
    <location>
        <begin position="144"/>
        <end position="147"/>
    </location>
    <ligand>
        <name>ATP</name>
        <dbReference type="ChEBI" id="CHEBI:30616"/>
    </ligand>
</feature>
<comment type="subcellular location">
    <subcellularLocation>
        <location evidence="3">Cytoplasm</location>
    </subcellularLocation>
</comment>
<keyword evidence="3" id="KW-0963">Cytoplasm</keyword>
<dbReference type="InterPro" id="IPR004821">
    <property type="entry name" value="Cyt_trans-like"/>
</dbReference>
<keyword evidence="2 3" id="KW-0067">ATP-binding</keyword>
<organism evidence="4 5">
    <name type="scientific">Nonomuraea harbinensis</name>
    <dbReference type="NCBI Taxonomy" id="1286938"/>
    <lineage>
        <taxon>Bacteria</taxon>
        <taxon>Bacillati</taxon>
        <taxon>Actinomycetota</taxon>
        <taxon>Actinomycetes</taxon>
        <taxon>Streptosporangiales</taxon>
        <taxon>Streptosporangiaceae</taxon>
        <taxon>Nonomuraea</taxon>
    </lineage>
</organism>
<dbReference type="NCBIfam" id="TIGR00125">
    <property type="entry name" value="cyt_tran_rel"/>
    <property type="match status" value="1"/>
</dbReference>
<gene>
    <name evidence="3 4" type="primary">panC</name>
    <name evidence="4" type="ORF">ACFPUY_02875</name>
</gene>
<feature type="binding site" evidence="3">
    <location>
        <begin position="27"/>
        <end position="34"/>
    </location>
    <ligand>
        <name>ATP</name>
        <dbReference type="ChEBI" id="CHEBI:30616"/>
    </ligand>
</feature>
<proteinExistence type="inferred from homology"/>
<evidence type="ECO:0000313" key="4">
    <source>
        <dbReference type="EMBL" id="MFC5814010.1"/>
    </source>
</evidence>
<dbReference type="RefSeq" id="WP_219545076.1">
    <property type="nucleotide sequence ID" value="NZ_JAHKRN010000012.1"/>
</dbReference>
<dbReference type="NCBIfam" id="TIGR00018">
    <property type="entry name" value="panC"/>
    <property type="match status" value="1"/>
</dbReference>
<keyword evidence="3 4" id="KW-0436">Ligase</keyword>
<comment type="subunit">
    <text evidence="3">Homodimer.</text>
</comment>
<dbReference type="CDD" id="cd00560">
    <property type="entry name" value="PanC"/>
    <property type="match status" value="1"/>
</dbReference>
<accession>A0ABW1BLC0</accession>
<evidence type="ECO:0000256" key="3">
    <source>
        <dbReference type="HAMAP-Rule" id="MF_00158"/>
    </source>
</evidence>
<dbReference type="GO" id="GO:0004592">
    <property type="term" value="F:pantoate-beta-alanine ligase activity"/>
    <property type="evidence" value="ECO:0007669"/>
    <property type="project" value="UniProtKB-EC"/>
</dbReference>
<comment type="catalytic activity">
    <reaction evidence="3">
        <text>(R)-pantoate + beta-alanine + ATP = (R)-pantothenate + AMP + diphosphate + H(+)</text>
        <dbReference type="Rhea" id="RHEA:10912"/>
        <dbReference type="ChEBI" id="CHEBI:15378"/>
        <dbReference type="ChEBI" id="CHEBI:15980"/>
        <dbReference type="ChEBI" id="CHEBI:29032"/>
        <dbReference type="ChEBI" id="CHEBI:30616"/>
        <dbReference type="ChEBI" id="CHEBI:33019"/>
        <dbReference type="ChEBI" id="CHEBI:57966"/>
        <dbReference type="ChEBI" id="CHEBI:456215"/>
        <dbReference type="EC" id="6.3.2.1"/>
    </reaction>
</comment>
<dbReference type="InterPro" id="IPR003721">
    <property type="entry name" value="Pantoate_ligase"/>
</dbReference>
<dbReference type="Pfam" id="PF02569">
    <property type="entry name" value="Pantoate_ligase"/>
    <property type="match status" value="1"/>
</dbReference>
<feature type="binding site" evidence="3">
    <location>
        <position position="58"/>
    </location>
    <ligand>
        <name>(R)-pantoate</name>
        <dbReference type="ChEBI" id="CHEBI:15980"/>
    </ligand>
</feature>
<evidence type="ECO:0000256" key="2">
    <source>
        <dbReference type="ARBA" id="ARBA00022840"/>
    </source>
</evidence>
<feature type="binding site" evidence="3">
    <location>
        <position position="58"/>
    </location>
    <ligand>
        <name>beta-alanine</name>
        <dbReference type="ChEBI" id="CHEBI:57966"/>
    </ligand>
</feature>
<dbReference type="EC" id="6.3.2.1" evidence="3"/>
<name>A0ABW1BLC0_9ACTN</name>
<dbReference type="PANTHER" id="PTHR21299">
    <property type="entry name" value="CYTIDYLATE KINASE/PANTOATE-BETA-ALANINE LIGASE"/>
    <property type="match status" value="1"/>
</dbReference>